<dbReference type="Proteomes" id="UP001206483">
    <property type="component" value="Unassembled WGS sequence"/>
</dbReference>
<keyword evidence="2" id="KW-1185">Reference proteome</keyword>
<dbReference type="RefSeq" id="WP_253794600.1">
    <property type="nucleotide sequence ID" value="NZ_BAAAUB010000048.1"/>
</dbReference>
<evidence type="ECO:0000313" key="1">
    <source>
        <dbReference type="EMBL" id="MCP2308241.1"/>
    </source>
</evidence>
<evidence type="ECO:0008006" key="3">
    <source>
        <dbReference type="Google" id="ProtNLM"/>
    </source>
</evidence>
<sequence>MAPGQKLDLDVTDVTPMTWNDLSGDLSAAGSCGSGGGGGSSCSGCTTCCTHCGDGNCGCCI</sequence>
<protein>
    <recommendedName>
        <fullName evidence="3">FxLD family lantipeptide</fullName>
    </recommendedName>
</protein>
<gene>
    <name evidence="1" type="ORF">FHR36_001333</name>
</gene>
<accession>A0ABT1ISY3</accession>
<proteinExistence type="predicted"/>
<name>A0ABT1ISY3_9ACTN</name>
<evidence type="ECO:0000313" key="2">
    <source>
        <dbReference type="Proteomes" id="UP001206483"/>
    </source>
</evidence>
<dbReference type="EMBL" id="JAMZDX010000001">
    <property type="protein sequence ID" value="MCP2308241.1"/>
    <property type="molecule type" value="Genomic_DNA"/>
</dbReference>
<comment type="caution">
    <text evidence="1">The sequence shown here is derived from an EMBL/GenBank/DDBJ whole genome shotgun (WGS) entry which is preliminary data.</text>
</comment>
<organism evidence="1 2">
    <name type="scientific">Kitasatospora paracochleata</name>
    <dbReference type="NCBI Taxonomy" id="58354"/>
    <lineage>
        <taxon>Bacteria</taxon>
        <taxon>Bacillati</taxon>
        <taxon>Actinomycetota</taxon>
        <taxon>Actinomycetes</taxon>
        <taxon>Kitasatosporales</taxon>
        <taxon>Streptomycetaceae</taxon>
        <taxon>Kitasatospora</taxon>
    </lineage>
</organism>
<reference evidence="1 2" key="1">
    <citation type="submission" date="2022-06" db="EMBL/GenBank/DDBJ databases">
        <title>Sequencing the genomes of 1000 actinobacteria strains.</title>
        <authorList>
            <person name="Klenk H.-P."/>
        </authorList>
    </citation>
    <scope>NUCLEOTIDE SEQUENCE [LARGE SCALE GENOMIC DNA]</scope>
    <source>
        <strain evidence="1 2">DSM 41656</strain>
    </source>
</reference>